<dbReference type="NCBIfam" id="TIGR04387">
    <property type="entry name" value="capsid_maj_N4"/>
    <property type="match status" value="1"/>
</dbReference>
<gene>
    <name evidence="1" type="ORF">METZ01_LOCUS425343</name>
</gene>
<name>A0A382XNS6_9ZZZZ</name>
<proteinExistence type="predicted"/>
<organism evidence="1">
    <name type="scientific">marine metagenome</name>
    <dbReference type="NCBI Taxonomy" id="408172"/>
    <lineage>
        <taxon>unclassified sequences</taxon>
        <taxon>metagenomes</taxon>
        <taxon>ecological metagenomes</taxon>
    </lineage>
</organism>
<feature type="non-terminal residue" evidence="1">
    <location>
        <position position="139"/>
    </location>
</feature>
<sequence>MAAYGGTGTISGSSYGDLSKNDAFTIQKKMLPIAKRLLTFAKFAQKETKPQKQGLEIRHRRYERFPIVDSPIAEGVTPDFTSLEHTTLMHTLKQYGSYVNTTDVLLAASHDPVLNVISERQATQAGETIDFLSYKTFRA</sequence>
<evidence type="ECO:0000313" key="1">
    <source>
        <dbReference type="EMBL" id="SVD72489.1"/>
    </source>
</evidence>
<reference evidence="1" key="1">
    <citation type="submission" date="2018-05" db="EMBL/GenBank/DDBJ databases">
        <authorList>
            <person name="Lanie J.A."/>
            <person name="Ng W.-L."/>
            <person name="Kazmierczak K.M."/>
            <person name="Andrzejewski T.M."/>
            <person name="Davidsen T.M."/>
            <person name="Wayne K.J."/>
            <person name="Tettelin H."/>
            <person name="Glass J.I."/>
            <person name="Rusch D."/>
            <person name="Podicherti R."/>
            <person name="Tsui H.-C.T."/>
            <person name="Winkler M.E."/>
        </authorList>
    </citation>
    <scope>NUCLEOTIDE SEQUENCE</scope>
</reference>
<protein>
    <submittedName>
        <fullName evidence="1">Uncharacterized protein</fullName>
    </submittedName>
</protein>
<dbReference type="EMBL" id="UINC01169113">
    <property type="protein sequence ID" value="SVD72489.1"/>
    <property type="molecule type" value="Genomic_DNA"/>
</dbReference>
<dbReference type="AlphaFoldDB" id="A0A382XNS6"/>
<accession>A0A382XNS6</accession>